<evidence type="ECO:0000313" key="3">
    <source>
        <dbReference type="Proteomes" id="UP000185696"/>
    </source>
</evidence>
<sequence length="125" mass="13567">MRDFTVQPEKLKLLRDETAKIAARNHILVEQLAKAQESPMSDLLGSPTDLGPSGPPVDFTASSEAVLTNLASMIGELHRLHVAIESQFTRMTTALDESREAYRRVDGEHAAVFDGILRDPGPGGS</sequence>
<evidence type="ECO:0000313" key="2">
    <source>
        <dbReference type="EMBL" id="OLF08761.1"/>
    </source>
</evidence>
<dbReference type="EMBL" id="MSIF01000011">
    <property type="protein sequence ID" value="OLF08761.1"/>
    <property type="molecule type" value="Genomic_DNA"/>
</dbReference>
<organism evidence="2 3">
    <name type="scientific">Actinophytocola xinjiangensis</name>
    <dbReference type="NCBI Taxonomy" id="485602"/>
    <lineage>
        <taxon>Bacteria</taxon>
        <taxon>Bacillati</taxon>
        <taxon>Actinomycetota</taxon>
        <taxon>Actinomycetes</taxon>
        <taxon>Pseudonocardiales</taxon>
        <taxon>Pseudonocardiaceae</taxon>
    </lineage>
</organism>
<proteinExistence type="predicted"/>
<reference evidence="2 3" key="1">
    <citation type="submission" date="2016-12" db="EMBL/GenBank/DDBJ databases">
        <title>The draft genome sequence of Actinophytocola xinjiangensis.</title>
        <authorList>
            <person name="Wang W."/>
            <person name="Yuan L."/>
        </authorList>
    </citation>
    <scope>NUCLEOTIDE SEQUENCE [LARGE SCALE GENOMIC DNA]</scope>
    <source>
        <strain evidence="2 3">CGMCC 4.4663</strain>
    </source>
</reference>
<keyword evidence="3" id="KW-1185">Reference proteome</keyword>
<feature type="region of interest" description="Disordered" evidence="1">
    <location>
        <begin position="38"/>
        <end position="57"/>
    </location>
</feature>
<gene>
    <name evidence="2" type="ORF">BLA60_22390</name>
</gene>
<dbReference type="RefSeq" id="WP_075134917.1">
    <property type="nucleotide sequence ID" value="NZ_MSIF01000011.1"/>
</dbReference>
<protein>
    <recommendedName>
        <fullName evidence="4">PE family protein</fullName>
    </recommendedName>
</protein>
<accession>A0A7Z0WJU6</accession>
<dbReference type="AlphaFoldDB" id="A0A7Z0WJU6"/>
<name>A0A7Z0WJU6_9PSEU</name>
<comment type="caution">
    <text evidence="2">The sequence shown here is derived from an EMBL/GenBank/DDBJ whole genome shotgun (WGS) entry which is preliminary data.</text>
</comment>
<dbReference type="Proteomes" id="UP000185696">
    <property type="component" value="Unassembled WGS sequence"/>
</dbReference>
<evidence type="ECO:0008006" key="4">
    <source>
        <dbReference type="Google" id="ProtNLM"/>
    </source>
</evidence>
<evidence type="ECO:0000256" key="1">
    <source>
        <dbReference type="SAM" id="MobiDB-lite"/>
    </source>
</evidence>